<keyword evidence="2" id="KW-1185">Reference proteome</keyword>
<organism evidence="1 2">
    <name type="scientific">Culter alburnus</name>
    <name type="common">Topmouth culter</name>
    <dbReference type="NCBI Taxonomy" id="194366"/>
    <lineage>
        <taxon>Eukaryota</taxon>
        <taxon>Metazoa</taxon>
        <taxon>Chordata</taxon>
        <taxon>Craniata</taxon>
        <taxon>Vertebrata</taxon>
        <taxon>Euteleostomi</taxon>
        <taxon>Actinopterygii</taxon>
        <taxon>Neopterygii</taxon>
        <taxon>Teleostei</taxon>
        <taxon>Ostariophysi</taxon>
        <taxon>Cypriniformes</taxon>
        <taxon>Xenocyprididae</taxon>
        <taxon>Xenocypridinae</taxon>
        <taxon>Culter</taxon>
    </lineage>
</organism>
<evidence type="ECO:0000313" key="1">
    <source>
        <dbReference type="EMBL" id="KAK9960191.1"/>
    </source>
</evidence>
<gene>
    <name evidence="1" type="ORF">ABG768_010266</name>
</gene>
<protein>
    <submittedName>
        <fullName evidence="1">Uncharacterized protein</fullName>
    </submittedName>
</protein>
<feature type="non-terminal residue" evidence="1">
    <location>
        <position position="65"/>
    </location>
</feature>
<accession>A0AAW1ZIC5</accession>
<dbReference type="AlphaFoldDB" id="A0AAW1ZIC5"/>
<proteinExistence type="predicted"/>
<name>A0AAW1ZIC5_CULAL</name>
<comment type="caution">
    <text evidence="1">The sequence shown here is derived from an EMBL/GenBank/DDBJ whole genome shotgun (WGS) entry which is preliminary data.</text>
</comment>
<dbReference type="EMBL" id="JAWDJR010000017">
    <property type="protein sequence ID" value="KAK9960191.1"/>
    <property type="molecule type" value="Genomic_DNA"/>
</dbReference>
<evidence type="ECO:0000313" key="2">
    <source>
        <dbReference type="Proteomes" id="UP001479290"/>
    </source>
</evidence>
<dbReference type="Proteomes" id="UP001479290">
    <property type="component" value="Unassembled WGS sequence"/>
</dbReference>
<sequence length="65" mass="7362">MENLHHYATHFPSRALYRYPRSTCSNTVVCIFHGTHTVPNSCSCASCSRDVGVFGWLRGTWKSLD</sequence>
<reference evidence="1 2" key="1">
    <citation type="submission" date="2024-05" db="EMBL/GenBank/DDBJ databases">
        <title>A high-quality chromosomal-level genome assembly of Topmouth culter (Culter alburnus).</title>
        <authorList>
            <person name="Zhao H."/>
        </authorList>
    </citation>
    <scope>NUCLEOTIDE SEQUENCE [LARGE SCALE GENOMIC DNA]</scope>
    <source>
        <strain evidence="1">CATC2023</strain>
        <tissue evidence="1">Muscle</tissue>
    </source>
</reference>